<protein>
    <recommendedName>
        <fullName evidence="3">Fibrobacter succinogenes major paralogous domain-containing protein</fullName>
    </recommendedName>
</protein>
<comment type="caution">
    <text evidence="4">The sequence shown here is derived from an EMBL/GenBank/DDBJ whole genome shotgun (WGS) entry which is preliminary data.</text>
</comment>
<evidence type="ECO:0000256" key="1">
    <source>
        <dbReference type="SAM" id="MobiDB-lite"/>
    </source>
</evidence>
<keyword evidence="2" id="KW-1133">Transmembrane helix</keyword>
<feature type="domain" description="Fibrobacter succinogenes major paralogous" evidence="3">
    <location>
        <begin position="414"/>
        <end position="541"/>
    </location>
</feature>
<dbReference type="Pfam" id="PF09603">
    <property type="entry name" value="Fib_succ_major"/>
    <property type="match status" value="1"/>
</dbReference>
<keyword evidence="5" id="KW-1185">Reference proteome</keyword>
<proteinExistence type="predicted"/>
<dbReference type="EMBL" id="MPOG01000011">
    <property type="protein sequence ID" value="OOH95367.1"/>
    <property type="molecule type" value="Genomic_DNA"/>
</dbReference>
<evidence type="ECO:0000256" key="2">
    <source>
        <dbReference type="SAM" id="Phobius"/>
    </source>
</evidence>
<gene>
    <name evidence="4" type="ORF">BMF97_11130</name>
</gene>
<organism evidence="4 5">
    <name type="scientific">Elizabethkingia meningoseptica</name>
    <name type="common">Chryseobacterium meningosepticum</name>
    <dbReference type="NCBI Taxonomy" id="238"/>
    <lineage>
        <taxon>Bacteria</taxon>
        <taxon>Pseudomonadati</taxon>
        <taxon>Bacteroidota</taxon>
        <taxon>Flavobacteriia</taxon>
        <taxon>Flavobacteriales</taxon>
        <taxon>Weeksellaceae</taxon>
        <taxon>Elizabethkingia</taxon>
    </lineage>
</organism>
<dbReference type="AlphaFoldDB" id="A0A1T3F7T9"/>
<keyword evidence="2" id="KW-0472">Membrane</keyword>
<feature type="transmembrane region" description="Helical" evidence="2">
    <location>
        <begin position="12"/>
        <end position="31"/>
    </location>
</feature>
<dbReference type="InterPro" id="IPR011871">
    <property type="entry name" value="Fib_succ_major"/>
</dbReference>
<accession>A0A1T3F7T9</accession>
<dbReference type="STRING" id="238.BBD35_17380"/>
<dbReference type="OrthoDB" id="9798299at2"/>
<evidence type="ECO:0000313" key="5">
    <source>
        <dbReference type="Proteomes" id="UP000188947"/>
    </source>
</evidence>
<reference evidence="4 5" key="1">
    <citation type="submission" date="2016-11" db="EMBL/GenBank/DDBJ databases">
        <title>Genome sequence and comparative genomic analysis of clinical strain Elizabethkingia meningoseptica 61421 PRCM.</title>
        <authorList>
            <person name="Wang M."/>
            <person name="Hu S."/>
            <person name="Cao L."/>
            <person name="Jiang T."/>
            <person name="Zhou Y."/>
            <person name="Ming D."/>
        </authorList>
    </citation>
    <scope>NUCLEOTIDE SEQUENCE [LARGE SCALE GENOMIC DNA]</scope>
    <source>
        <strain evidence="4 5">61421 PRCM</strain>
    </source>
</reference>
<dbReference type="RefSeq" id="WP_077564711.1">
    <property type="nucleotide sequence ID" value="NZ_CP016378.1"/>
</dbReference>
<name>A0A1T3F7T9_ELIME</name>
<dbReference type="PROSITE" id="PS51257">
    <property type="entry name" value="PROKAR_LIPOPROTEIN"/>
    <property type="match status" value="1"/>
</dbReference>
<feature type="compositionally biased region" description="Polar residues" evidence="1">
    <location>
        <begin position="400"/>
        <end position="428"/>
    </location>
</feature>
<sequence length="543" mass="57974">MKILHKKYQSIISSLIFTITLLIFILSFLSLSSCRSAEHDHIVAGVGISAVKINLLGSEDANSDNPAKVASINQKGLNVDNGAQHYSVLVSPSSFISAELAPVKTLTTVASTSKNFNTTTAVSGTPIGIGVKFRVIAYRQSNGNYHTHQDYTVGQPAAPMMLDNGAAYNIIVYSYGTTNLPLISSGEQSNLSSALVNYDDNQRDFMYQKIPFTPVNSASTLNITLRHKIAQITAIVNSGNLGNITNITGGLLTPHFSNGVVSLSSGTMSGRTTSSTGAVLNFSGFNTTTSTSNPVFVNADTGGNATGSFSAAVTIAGITKTVSLPNSFKITPGYKNNLTINLKKCGAYLGPDNTLWKDFMCQNLGATDGIDPFSPQSGNHGAKYQWGAKTGEAGRYISQANDQSNSGSISGWNSTPKPDGSWSDTGKTANDPCPSGYRVPTRAQWQAVIDNNNVERVGSWTNNGNYISALYFRTPSNVRTLMLPATGYRSDTDGALGNRGYYGYFWSSSVDASYAYRLDFNSSSVYVYDGNRKGGFSVRCIAE</sequence>
<evidence type="ECO:0000313" key="4">
    <source>
        <dbReference type="EMBL" id="OOH95367.1"/>
    </source>
</evidence>
<keyword evidence="2" id="KW-0812">Transmembrane</keyword>
<feature type="region of interest" description="Disordered" evidence="1">
    <location>
        <begin position="400"/>
        <end position="436"/>
    </location>
</feature>
<dbReference type="Proteomes" id="UP000188947">
    <property type="component" value="Unassembled WGS sequence"/>
</dbReference>
<evidence type="ECO:0000259" key="3">
    <source>
        <dbReference type="Pfam" id="PF09603"/>
    </source>
</evidence>